<feature type="compositionally biased region" description="Acidic residues" evidence="2">
    <location>
        <begin position="423"/>
        <end position="433"/>
    </location>
</feature>
<dbReference type="OrthoDB" id="3031674at2759"/>
<evidence type="ECO:0000313" key="4">
    <source>
        <dbReference type="Proteomes" id="UP000623467"/>
    </source>
</evidence>
<evidence type="ECO:0000256" key="1">
    <source>
        <dbReference type="SAM" id="Coils"/>
    </source>
</evidence>
<accession>A0A8H6WYW5</accession>
<name>A0A8H6WYW5_9AGAR</name>
<evidence type="ECO:0000256" key="2">
    <source>
        <dbReference type="SAM" id="MobiDB-lite"/>
    </source>
</evidence>
<comment type="caution">
    <text evidence="3">The sequence shown here is derived from an EMBL/GenBank/DDBJ whole genome shotgun (WGS) entry which is preliminary data.</text>
</comment>
<reference evidence="3" key="1">
    <citation type="submission" date="2020-05" db="EMBL/GenBank/DDBJ databases">
        <title>Mycena genomes resolve the evolution of fungal bioluminescence.</title>
        <authorList>
            <person name="Tsai I.J."/>
        </authorList>
    </citation>
    <scope>NUCLEOTIDE SEQUENCE</scope>
    <source>
        <strain evidence="3">160909Yilan</strain>
    </source>
</reference>
<feature type="coiled-coil region" evidence="1">
    <location>
        <begin position="157"/>
        <end position="198"/>
    </location>
</feature>
<keyword evidence="4" id="KW-1185">Reference proteome</keyword>
<dbReference type="EMBL" id="JACAZH010000060">
    <property type="protein sequence ID" value="KAF7331176.1"/>
    <property type="molecule type" value="Genomic_DNA"/>
</dbReference>
<dbReference type="AlphaFoldDB" id="A0A8H6WYW5"/>
<keyword evidence="1" id="KW-0175">Coiled coil</keyword>
<feature type="compositionally biased region" description="Basic and acidic residues" evidence="2">
    <location>
        <begin position="140"/>
        <end position="150"/>
    </location>
</feature>
<dbReference type="Proteomes" id="UP000623467">
    <property type="component" value="Unassembled WGS sequence"/>
</dbReference>
<sequence length="458" mass="52031">MHWRDGFGIKTTSTRRRSEKNTTELAARKAAAVQSVSVIVEEPGSNTPLSFLLSLEPPLNVALRIAFNSPRPLPSRRSRLAVRIPSSYPPSIVPSPLCPRFTRRLRRSFSAPRNSRDFNPGGDVVDIIHGAGESESSVRMGRDRTKEEHTAKRKILHQESQEKMKEAEAAQADLQSSLQNFRDELDSIKRKQAKTETKVDGLRVKYIRDLRRHAFSFAARIQHQEDDIAERDIIEEYESLGRAIKGYNDIVFNTQRVASAGSRSHVLSEEEKQTLEDNEIDHLIKLLQPLDGDCDPSVQSARAAALEILSDDEQALCCELVKALNDDWDSWNVLQHRRPDRDTALQRVLAATSLSDHLAQVLKDFVQTNPSRLRHPKEKAATPEILRLFAAPGTYLSVEQRRQNLAHMKEELVELEVEIAREEAEEEKENEDDREARGAPGQDDDEESVRYTKRSRLE</sequence>
<feature type="region of interest" description="Disordered" evidence="2">
    <location>
        <begin position="419"/>
        <end position="458"/>
    </location>
</feature>
<organism evidence="3 4">
    <name type="scientific">Mycena sanguinolenta</name>
    <dbReference type="NCBI Taxonomy" id="230812"/>
    <lineage>
        <taxon>Eukaryota</taxon>
        <taxon>Fungi</taxon>
        <taxon>Dikarya</taxon>
        <taxon>Basidiomycota</taxon>
        <taxon>Agaricomycotina</taxon>
        <taxon>Agaricomycetes</taxon>
        <taxon>Agaricomycetidae</taxon>
        <taxon>Agaricales</taxon>
        <taxon>Marasmiineae</taxon>
        <taxon>Mycenaceae</taxon>
        <taxon>Mycena</taxon>
    </lineage>
</organism>
<gene>
    <name evidence="3" type="ORF">MSAN_02436200</name>
</gene>
<proteinExistence type="predicted"/>
<evidence type="ECO:0000313" key="3">
    <source>
        <dbReference type="EMBL" id="KAF7331176.1"/>
    </source>
</evidence>
<protein>
    <submittedName>
        <fullName evidence="3">Uncharacterized protein</fullName>
    </submittedName>
</protein>
<feature type="region of interest" description="Disordered" evidence="2">
    <location>
        <begin position="1"/>
        <end position="23"/>
    </location>
</feature>
<feature type="region of interest" description="Disordered" evidence="2">
    <location>
        <begin position="131"/>
        <end position="150"/>
    </location>
</feature>